<feature type="domain" description="Prokaryotic-type class I peptide chain release factors" evidence="2">
    <location>
        <begin position="25"/>
        <end position="41"/>
    </location>
</feature>
<organism evidence="3 4">
    <name type="scientific">Methylobacterium soli</name>
    <dbReference type="NCBI Taxonomy" id="553447"/>
    <lineage>
        <taxon>Bacteria</taxon>
        <taxon>Pseudomonadati</taxon>
        <taxon>Pseudomonadota</taxon>
        <taxon>Alphaproteobacteria</taxon>
        <taxon>Hyphomicrobiales</taxon>
        <taxon>Methylobacteriaceae</taxon>
        <taxon>Methylobacterium</taxon>
    </lineage>
</organism>
<keyword evidence="3" id="KW-0378">Hydrolase</keyword>
<dbReference type="PROSITE" id="PS00745">
    <property type="entry name" value="RF_PROK_I"/>
    <property type="match status" value="1"/>
</dbReference>
<comment type="caution">
    <text evidence="3">The sequence shown here is derived from an EMBL/GenBank/DDBJ whole genome shotgun (WGS) entry which is preliminary data.</text>
</comment>
<proteinExistence type="predicted"/>
<name>A0A6L3T3Z4_9HYPH</name>
<dbReference type="EMBL" id="VZZK01000002">
    <property type="protein sequence ID" value="KAB1081410.1"/>
    <property type="molecule type" value="Genomic_DNA"/>
</dbReference>
<gene>
    <name evidence="3" type="ORF">F6X53_03645</name>
</gene>
<dbReference type="SUPFAM" id="SSF110916">
    <property type="entry name" value="Peptidyl-tRNA hydrolase domain-like"/>
    <property type="match status" value="1"/>
</dbReference>
<dbReference type="GO" id="GO:0043022">
    <property type="term" value="F:ribosome binding"/>
    <property type="evidence" value="ECO:0007669"/>
    <property type="project" value="TreeGrafter"/>
</dbReference>
<accession>A0A6L3T3Z4</accession>
<keyword evidence="4" id="KW-1185">Reference proteome</keyword>
<dbReference type="GO" id="GO:0004045">
    <property type="term" value="F:peptidyl-tRNA hydrolase activity"/>
    <property type="evidence" value="ECO:0007669"/>
    <property type="project" value="UniProtKB-EC"/>
</dbReference>
<dbReference type="Pfam" id="PF00472">
    <property type="entry name" value="RF-1"/>
    <property type="match status" value="1"/>
</dbReference>
<evidence type="ECO:0000259" key="2">
    <source>
        <dbReference type="PROSITE" id="PS00745"/>
    </source>
</evidence>
<feature type="region of interest" description="Disordered" evidence="1">
    <location>
        <begin position="101"/>
        <end position="143"/>
    </location>
</feature>
<dbReference type="PANTHER" id="PTHR47814:SF1">
    <property type="entry name" value="PEPTIDYL-TRNA HYDROLASE ARFB"/>
    <property type="match status" value="1"/>
</dbReference>
<dbReference type="FunFam" id="3.30.160.20:FF:000046">
    <property type="entry name" value="Peptidyl-tRNA hydrolase ICT1"/>
    <property type="match status" value="1"/>
</dbReference>
<dbReference type="AlphaFoldDB" id="A0A6L3T3Z4"/>
<dbReference type="GO" id="GO:0072344">
    <property type="term" value="P:rescue of stalled ribosome"/>
    <property type="evidence" value="ECO:0007669"/>
    <property type="project" value="TreeGrafter"/>
</dbReference>
<dbReference type="GO" id="GO:0003747">
    <property type="term" value="F:translation release factor activity"/>
    <property type="evidence" value="ECO:0007669"/>
    <property type="project" value="InterPro"/>
</dbReference>
<dbReference type="OrthoDB" id="9815709at2"/>
<dbReference type="InterPro" id="IPR000352">
    <property type="entry name" value="Pep_chain_release_fac_I"/>
</dbReference>
<sequence length="143" mass="15603">MAIVALQCTPHIAIDEAELAETFIRASGPGGQNVNKLSTAVQLRFDVRRSAALPDAVAVRLMRLAGRRLTADGILVITAQRFRTQERNRADARERLAELVAEAAVPPTPRRATRPTLASKKRRLESKAKRGATKRLRGAGLTD</sequence>
<reference evidence="3 4" key="1">
    <citation type="submission" date="2019-09" db="EMBL/GenBank/DDBJ databases">
        <title>YIM 48816 draft genome.</title>
        <authorList>
            <person name="Jiang L."/>
        </authorList>
    </citation>
    <scope>NUCLEOTIDE SEQUENCE [LARGE SCALE GENOMIC DNA]</scope>
    <source>
        <strain evidence="3 4">YIM 48816</strain>
    </source>
</reference>
<dbReference type="EC" id="3.1.1.29" evidence="3"/>
<dbReference type="Gene3D" id="3.30.160.20">
    <property type="match status" value="1"/>
</dbReference>
<evidence type="ECO:0000313" key="3">
    <source>
        <dbReference type="EMBL" id="KAB1081410.1"/>
    </source>
</evidence>
<dbReference type="NCBIfam" id="NF006718">
    <property type="entry name" value="PRK09256.1"/>
    <property type="match status" value="1"/>
</dbReference>
<dbReference type="PANTHER" id="PTHR47814">
    <property type="entry name" value="PEPTIDYL-TRNA HYDROLASE ARFB"/>
    <property type="match status" value="1"/>
</dbReference>
<evidence type="ECO:0000313" key="4">
    <source>
        <dbReference type="Proteomes" id="UP000474159"/>
    </source>
</evidence>
<feature type="compositionally biased region" description="Basic residues" evidence="1">
    <location>
        <begin position="119"/>
        <end position="137"/>
    </location>
</feature>
<dbReference type="Proteomes" id="UP000474159">
    <property type="component" value="Unassembled WGS sequence"/>
</dbReference>
<protein>
    <submittedName>
        <fullName evidence="3">Aminoacyl-tRNA hydrolase</fullName>
        <ecNumber evidence="3">3.1.1.29</ecNumber>
    </submittedName>
</protein>
<evidence type="ECO:0000256" key="1">
    <source>
        <dbReference type="SAM" id="MobiDB-lite"/>
    </source>
</evidence>